<proteinExistence type="predicted"/>
<sequence>MLMSGVSFSFETGHRVHAASSEIEPVRSVSSPFAATATCRRCVEASYPLETNSRRAEGCSDPVDGLPVSARDRARSRGREGVGWSAACLACCWLLSEISDDGMR</sequence>
<dbReference type="InParanoid" id="A0A1W0W0H0"/>
<evidence type="ECO:0000313" key="2">
    <source>
        <dbReference type="Proteomes" id="UP000000768"/>
    </source>
</evidence>
<gene>
    <name evidence="1" type="ORF">SORBI_3003G361150</name>
</gene>
<dbReference type="AlphaFoldDB" id="A0A1W0W0H0"/>
<dbReference type="Gramene" id="OQU87886">
    <property type="protein sequence ID" value="OQU87886"/>
    <property type="gene ID" value="SORBI_3003G361150"/>
</dbReference>
<organism evidence="1 2">
    <name type="scientific">Sorghum bicolor</name>
    <name type="common">Sorghum</name>
    <name type="synonym">Sorghum vulgare</name>
    <dbReference type="NCBI Taxonomy" id="4558"/>
    <lineage>
        <taxon>Eukaryota</taxon>
        <taxon>Viridiplantae</taxon>
        <taxon>Streptophyta</taxon>
        <taxon>Embryophyta</taxon>
        <taxon>Tracheophyta</taxon>
        <taxon>Spermatophyta</taxon>
        <taxon>Magnoliopsida</taxon>
        <taxon>Liliopsida</taxon>
        <taxon>Poales</taxon>
        <taxon>Poaceae</taxon>
        <taxon>PACMAD clade</taxon>
        <taxon>Panicoideae</taxon>
        <taxon>Andropogonodae</taxon>
        <taxon>Andropogoneae</taxon>
        <taxon>Sorghinae</taxon>
        <taxon>Sorghum</taxon>
    </lineage>
</organism>
<accession>A0A1W0W0H0</accession>
<evidence type="ECO:0000313" key="1">
    <source>
        <dbReference type="EMBL" id="OQU87886.1"/>
    </source>
</evidence>
<reference evidence="1 2" key="1">
    <citation type="journal article" date="2009" name="Nature">
        <title>The Sorghum bicolor genome and the diversification of grasses.</title>
        <authorList>
            <person name="Paterson A.H."/>
            <person name="Bowers J.E."/>
            <person name="Bruggmann R."/>
            <person name="Dubchak I."/>
            <person name="Grimwood J."/>
            <person name="Gundlach H."/>
            <person name="Haberer G."/>
            <person name="Hellsten U."/>
            <person name="Mitros T."/>
            <person name="Poliakov A."/>
            <person name="Schmutz J."/>
            <person name="Spannagl M."/>
            <person name="Tang H."/>
            <person name="Wang X."/>
            <person name="Wicker T."/>
            <person name="Bharti A.K."/>
            <person name="Chapman J."/>
            <person name="Feltus F.A."/>
            <person name="Gowik U."/>
            <person name="Grigoriev I.V."/>
            <person name="Lyons E."/>
            <person name="Maher C.A."/>
            <person name="Martis M."/>
            <person name="Narechania A."/>
            <person name="Otillar R.P."/>
            <person name="Penning B.W."/>
            <person name="Salamov A.A."/>
            <person name="Wang Y."/>
            <person name="Zhang L."/>
            <person name="Carpita N.C."/>
            <person name="Freeling M."/>
            <person name="Gingle A.R."/>
            <person name="Hash C.T."/>
            <person name="Keller B."/>
            <person name="Klein P."/>
            <person name="Kresovich S."/>
            <person name="McCann M.C."/>
            <person name="Ming R."/>
            <person name="Peterson D.G."/>
            <person name="Mehboob-ur-Rahman"/>
            <person name="Ware D."/>
            <person name="Westhoff P."/>
            <person name="Mayer K.F."/>
            <person name="Messing J."/>
            <person name="Rokhsar D.S."/>
        </authorList>
    </citation>
    <scope>NUCLEOTIDE SEQUENCE [LARGE SCALE GENOMIC DNA]</scope>
    <source>
        <strain evidence="2">cv. BTx623</strain>
    </source>
</reference>
<protein>
    <submittedName>
        <fullName evidence="1">Uncharacterized protein</fullName>
    </submittedName>
</protein>
<dbReference type="Proteomes" id="UP000000768">
    <property type="component" value="Chromosome 3"/>
</dbReference>
<name>A0A1W0W0H0_SORBI</name>
<keyword evidence="2" id="KW-1185">Reference proteome</keyword>
<reference evidence="2" key="2">
    <citation type="journal article" date="2018" name="Plant J.">
        <title>The Sorghum bicolor reference genome: improved assembly, gene annotations, a transcriptome atlas, and signatures of genome organization.</title>
        <authorList>
            <person name="McCormick R.F."/>
            <person name="Truong S.K."/>
            <person name="Sreedasyam A."/>
            <person name="Jenkins J."/>
            <person name="Shu S."/>
            <person name="Sims D."/>
            <person name="Kennedy M."/>
            <person name="Amirebrahimi M."/>
            <person name="Weers B.D."/>
            <person name="McKinley B."/>
            <person name="Mattison A."/>
            <person name="Morishige D.T."/>
            <person name="Grimwood J."/>
            <person name="Schmutz J."/>
            <person name="Mullet J.E."/>
        </authorList>
    </citation>
    <scope>NUCLEOTIDE SEQUENCE [LARGE SCALE GENOMIC DNA]</scope>
    <source>
        <strain evidence="2">cv. BTx623</strain>
    </source>
</reference>
<dbReference type="EMBL" id="CM000762">
    <property type="protein sequence ID" value="OQU87886.1"/>
    <property type="molecule type" value="Genomic_DNA"/>
</dbReference>